<dbReference type="PANTHER" id="PTHR33375:SF1">
    <property type="entry name" value="CHROMOSOME-PARTITIONING PROTEIN PARB-RELATED"/>
    <property type="match status" value="1"/>
</dbReference>
<dbReference type="NCBIfam" id="TIGR00180">
    <property type="entry name" value="parB_part"/>
    <property type="match status" value="1"/>
</dbReference>
<dbReference type="EMBL" id="BAABGJ010000081">
    <property type="protein sequence ID" value="GAA4358198.1"/>
    <property type="molecule type" value="Genomic_DNA"/>
</dbReference>
<dbReference type="Pfam" id="PF02195">
    <property type="entry name" value="ParB_N"/>
    <property type="match status" value="1"/>
</dbReference>
<dbReference type="Pfam" id="PF07506">
    <property type="entry name" value="RepB"/>
    <property type="match status" value="1"/>
</dbReference>
<dbReference type="RefSeq" id="WP_345541757.1">
    <property type="nucleotide sequence ID" value="NZ_BAABGJ010000081.1"/>
</dbReference>
<dbReference type="CDD" id="cd16411">
    <property type="entry name" value="ParB_N_like"/>
    <property type="match status" value="1"/>
</dbReference>
<dbReference type="InterPro" id="IPR004437">
    <property type="entry name" value="ParB/RepB/Spo0J"/>
</dbReference>
<accession>A0ABP8IGT2</accession>
<dbReference type="Gene3D" id="3.90.1530.30">
    <property type="match status" value="1"/>
</dbReference>
<name>A0ABP8IGT2_9BURK</name>
<dbReference type="Proteomes" id="UP001500975">
    <property type="component" value="Unassembled WGS sequence"/>
</dbReference>
<organism evidence="3 4">
    <name type="scientific">Variovorax defluvii</name>
    <dbReference type="NCBI Taxonomy" id="913761"/>
    <lineage>
        <taxon>Bacteria</taxon>
        <taxon>Pseudomonadati</taxon>
        <taxon>Pseudomonadota</taxon>
        <taxon>Betaproteobacteria</taxon>
        <taxon>Burkholderiales</taxon>
        <taxon>Comamonadaceae</taxon>
        <taxon>Variovorax</taxon>
    </lineage>
</organism>
<dbReference type="SUPFAM" id="SSF110849">
    <property type="entry name" value="ParB/Sulfiredoxin"/>
    <property type="match status" value="1"/>
</dbReference>
<comment type="similarity">
    <text evidence="1">Belongs to the ParB family.</text>
</comment>
<reference evidence="4" key="1">
    <citation type="journal article" date="2019" name="Int. J. Syst. Evol. Microbiol.">
        <title>The Global Catalogue of Microorganisms (GCM) 10K type strain sequencing project: providing services to taxonomists for standard genome sequencing and annotation.</title>
        <authorList>
            <consortium name="The Broad Institute Genomics Platform"/>
            <consortium name="The Broad Institute Genome Sequencing Center for Infectious Disease"/>
            <person name="Wu L."/>
            <person name="Ma J."/>
        </authorList>
    </citation>
    <scope>NUCLEOTIDE SEQUENCE [LARGE SCALE GENOMIC DNA]</scope>
    <source>
        <strain evidence="4">JCM 17804</strain>
    </source>
</reference>
<sequence length="296" mass="32547">MTASSQPELRMIPLSRIEVLNPRDRNQQVFGEIVENIQNIGLKKPITVTPRVGEDGAEKYLLVCGEGRVKAFRELGEERIPALVVNVGDDDAFLMSLAENIARRRYKPVELLAGIAQLRDKGYKAKEIAQKVGLALSYVEDLLTLLNRGEERLLSAVCSGAIPMRAAIAIAGAGDDMKGIQAALHDAYESGQLRGHQLMNARRLVLRRQSAGKGLRRTATSSASAAITSSSLVRAYQKEVQRQRFLVRRAAVAQQRLAFVIGALRKLAADENFCNLLRAEGLDTVPKYLADRMVRG</sequence>
<feature type="domain" description="ParB-like N-terminal" evidence="2">
    <location>
        <begin position="10"/>
        <end position="101"/>
    </location>
</feature>
<evidence type="ECO:0000313" key="4">
    <source>
        <dbReference type="Proteomes" id="UP001500975"/>
    </source>
</evidence>
<evidence type="ECO:0000313" key="3">
    <source>
        <dbReference type="EMBL" id="GAA4358198.1"/>
    </source>
</evidence>
<dbReference type="InterPro" id="IPR036086">
    <property type="entry name" value="ParB/Sulfiredoxin_sf"/>
</dbReference>
<evidence type="ECO:0000256" key="1">
    <source>
        <dbReference type="ARBA" id="ARBA00006295"/>
    </source>
</evidence>
<dbReference type="PANTHER" id="PTHR33375">
    <property type="entry name" value="CHROMOSOME-PARTITIONING PROTEIN PARB-RELATED"/>
    <property type="match status" value="1"/>
</dbReference>
<dbReference type="Gene3D" id="1.10.10.2830">
    <property type="match status" value="1"/>
</dbReference>
<gene>
    <name evidence="3" type="ORF">GCM10023165_52890</name>
</gene>
<dbReference type="SUPFAM" id="SSF109709">
    <property type="entry name" value="KorB DNA-binding domain-like"/>
    <property type="match status" value="1"/>
</dbReference>
<keyword evidence="4" id="KW-1185">Reference proteome</keyword>
<dbReference type="InterPro" id="IPR050336">
    <property type="entry name" value="Chromosome_partition/occlusion"/>
</dbReference>
<protein>
    <submittedName>
        <fullName evidence="3">Plasmid partitioning protein RepB C-terminal domain-containing protein</fullName>
    </submittedName>
</protein>
<dbReference type="InterPro" id="IPR011111">
    <property type="entry name" value="Plasmid_RepB"/>
</dbReference>
<dbReference type="InterPro" id="IPR003115">
    <property type="entry name" value="ParB_N"/>
</dbReference>
<dbReference type="SMART" id="SM00470">
    <property type="entry name" value="ParB"/>
    <property type="match status" value="1"/>
</dbReference>
<proteinExistence type="inferred from homology"/>
<evidence type="ECO:0000259" key="2">
    <source>
        <dbReference type="SMART" id="SM00470"/>
    </source>
</evidence>
<comment type="caution">
    <text evidence="3">The sequence shown here is derived from an EMBL/GenBank/DDBJ whole genome shotgun (WGS) entry which is preliminary data.</text>
</comment>